<sequence length="99" mass="10703">MPAQRPVSSSQFPVVDPNPPTVRVSWLGHRHRVRRFRRSPSHGSAPARRRPATGPRPLLRCGNPFLATRTAGPDGTERFEPYAAQGGAGGSGTFYSANP</sequence>
<feature type="compositionally biased region" description="Polar residues" evidence="1">
    <location>
        <begin position="1"/>
        <end position="12"/>
    </location>
</feature>
<evidence type="ECO:0000256" key="1">
    <source>
        <dbReference type="SAM" id="MobiDB-lite"/>
    </source>
</evidence>
<feature type="region of interest" description="Disordered" evidence="1">
    <location>
        <begin position="34"/>
        <end position="99"/>
    </location>
</feature>
<dbReference type="Proteomes" id="UP000600946">
    <property type="component" value="Unassembled WGS sequence"/>
</dbReference>
<proteinExistence type="predicted"/>
<evidence type="ECO:0000313" key="2">
    <source>
        <dbReference type="EMBL" id="GGY59169.1"/>
    </source>
</evidence>
<reference evidence="3" key="1">
    <citation type="journal article" date="2019" name="Int. J. Syst. Evol. Microbiol.">
        <title>The Global Catalogue of Microorganisms (GCM) 10K type strain sequencing project: providing services to taxonomists for standard genome sequencing and annotation.</title>
        <authorList>
            <consortium name="The Broad Institute Genomics Platform"/>
            <consortium name="The Broad Institute Genome Sequencing Center for Infectious Disease"/>
            <person name="Wu L."/>
            <person name="Ma J."/>
        </authorList>
    </citation>
    <scope>NUCLEOTIDE SEQUENCE [LARGE SCALE GENOMIC DNA]</scope>
    <source>
        <strain evidence="3">JCM 4594</strain>
    </source>
</reference>
<feature type="region of interest" description="Disordered" evidence="1">
    <location>
        <begin position="1"/>
        <end position="20"/>
    </location>
</feature>
<protein>
    <submittedName>
        <fullName evidence="2">Uncharacterized protein</fullName>
    </submittedName>
</protein>
<keyword evidence="3" id="KW-1185">Reference proteome</keyword>
<accession>A0ABQ3AKX4</accession>
<gene>
    <name evidence="2" type="ORF">GCM10010326_62490</name>
</gene>
<comment type="caution">
    <text evidence="2">The sequence shown here is derived from an EMBL/GenBank/DDBJ whole genome shotgun (WGS) entry which is preliminary data.</text>
</comment>
<dbReference type="EMBL" id="BMUU01000013">
    <property type="protein sequence ID" value="GGY59169.1"/>
    <property type="molecule type" value="Genomic_DNA"/>
</dbReference>
<name>A0ABQ3AKX4_9ACTN</name>
<evidence type="ECO:0000313" key="3">
    <source>
        <dbReference type="Proteomes" id="UP000600946"/>
    </source>
</evidence>
<organism evidence="2 3">
    <name type="scientific">Streptomyces xanthochromogenes</name>
    <dbReference type="NCBI Taxonomy" id="67384"/>
    <lineage>
        <taxon>Bacteria</taxon>
        <taxon>Bacillati</taxon>
        <taxon>Actinomycetota</taxon>
        <taxon>Actinomycetes</taxon>
        <taxon>Kitasatosporales</taxon>
        <taxon>Streptomycetaceae</taxon>
        <taxon>Streptomyces</taxon>
    </lineage>
</organism>